<evidence type="ECO:0000256" key="1">
    <source>
        <dbReference type="SAM" id="MobiDB-lite"/>
    </source>
</evidence>
<dbReference type="InterPro" id="IPR011042">
    <property type="entry name" value="6-blade_b-propeller_TolB-like"/>
</dbReference>
<evidence type="ECO:0000313" key="4">
    <source>
        <dbReference type="EMBL" id="MBP1995684.1"/>
    </source>
</evidence>
<sequence>MSNLRNSVFVGLIAVLVLSGCGKAPAVTEKPVHTEQSGQSDNQGNKGEDSPGLPYTIEVAASGLDVPWELVVSPDGRLFFTERSGLLRVIDQGKLIESPVLNLQEALYQKSEAGLLGLALDPDFASNHYMYLYQSYLDGGDAKNRIIRIVEENNQAKLDKVLLDGLPASQNHNGGRLKFGPDGMLYITNGDASDTSNSQDLGQLSGKIMRIQPDGSIPADNPFGNSPVYSLGHRNPQGLAWDPDSGRLYSSEHGQSAHDEINLIEAGANYGWPLIQGDETESEEGDAAKQGPGPLTAPILHSGKETWAPSGMAFITQGPWKGNLLVANLRGAQIQRLLLGADGQTAEVAEFLFSSESDRLRDIVEGPDGSLYVLTNNRDGRGRPGKDDDRIIRLRPTFEIEK</sequence>
<dbReference type="InterPro" id="IPR011041">
    <property type="entry name" value="Quinoprot_gluc/sorb_DH_b-prop"/>
</dbReference>
<feature type="signal peptide" evidence="2">
    <location>
        <begin position="1"/>
        <end position="26"/>
    </location>
</feature>
<keyword evidence="2" id="KW-0732">Signal</keyword>
<feature type="domain" description="Glucose/Sorbosone dehydrogenase" evidence="3">
    <location>
        <begin position="64"/>
        <end position="381"/>
    </location>
</feature>
<name>A0ABS4JAB5_9BACL</name>
<evidence type="ECO:0000259" key="3">
    <source>
        <dbReference type="Pfam" id="PF07995"/>
    </source>
</evidence>
<proteinExistence type="predicted"/>
<dbReference type="Proteomes" id="UP001519287">
    <property type="component" value="Unassembled WGS sequence"/>
</dbReference>
<dbReference type="PANTHER" id="PTHR19328">
    <property type="entry name" value="HEDGEHOG-INTERACTING PROTEIN"/>
    <property type="match status" value="1"/>
</dbReference>
<organism evidence="4 5">
    <name type="scientific">Paenibacillus eucommiae</name>
    <dbReference type="NCBI Taxonomy" id="1355755"/>
    <lineage>
        <taxon>Bacteria</taxon>
        <taxon>Bacillati</taxon>
        <taxon>Bacillota</taxon>
        <taxon>Bacilli</taxon>
        <taxon>Bacillales</taxon>
        <taxon>Paenibacillaceae</taxon>
        <taxon>Paenibacillus</taxon>
    </lineage>
</organism>
<dbReference type="Gene3D" id="2.120.10.30">
    <property type="entry name" value="TolB, C-terminal domain"/>
    <property type="match status" value="1"/>
</dbReference>
<protein>
    <submittedName>
        <fullName evidence="4">Glucose/arabinose dehydrogenase</fullName>
    </submittedName>
</protein>
<dbReference type="PANTHER" id="PTHR19328:SF13">
    <property type="entry name" value="HIPL1 PROTEIN"/>
    <property type="match status" value="1"/>
</dbReference>
<dbReference type="SUPFAM" id="SSF50952">
    <property type="entry name" value="Soluble quinoprotein glucose dehydrogenase"/>
    <property type="match status" value="1"/>
</dbReference>
<dbReference type="InterPro" id="IPR012938">
    <property type="entry name" value="Glc/Sorbosone_DH"/>
</dbReference>
<keyword evidence="5" id="KW-1185">Reference proteome</keyword>
<comment type="caution">
    <text evidence="4">The sequence shown here is derived from an EMBL/GenBank/DDBJ whole genome shotgun (WGS) entry which is preliminary data.</text>
</comment>
<dbReference type="Pfam" id="PF07995">
    <property type="entry name" value="GSDH"/>
    <property type="match status" value="1"/>
</dbReference>
<dbReference type="RefSeq" id="WP_209977470.1">
    <property type="nucleotide sequence ID" value="NZ_JAGGLB010000037.1"/>
</dbReference>
<evidence type="ECO:0000256" key="2">
    <source>
        <dbReference type="SAM" id="SignalP"/>
    </source>
</evidence>
<evidence type="ECO:0000313" key="5">
    <source>
        <dbReference type="Proteomes" id="UP001519287"/>
    </source>
</evidence>
<reference evidence="4 5" key="1">
    <citation type="submission" date="2021-03" db="EMBL/GenBank/DDBJ databases">
        <title>Genomic Encyclopedia of Type Strains, Phase IV (KMG-IV): sequencing the most valuable type-strain genomes for metagenomic binning, comparative biology and taxonomic classification.</title>
        <authorList>
            <person name="Goeker M."/>
        </authorList>
    </citation>
    <scope>NUCLEOTIDE SEQUENCE [LARGE SCALE GENOMIC DNA]</scope>
    <source>
        <strain evidence="4 5">DSM 26048</strain>
    </source>
</reference>
<feature type="compositionally biased region" description="Polar residues" evidence="1">
    <location>
        <begin position="34"/>
        <end position="45"/>
    </location>
</feature>
<accession>A0ABS4JAB5</accession>
<dbReference type="PROSITE" id="PS51257">
    <property type="entry name" value="PROKAR_LIPOPROTEIN"/>
    <property type="match status" value="1"/>
</dbReference>
<gene>
    <name evidence="4" type="ORF">J2Z66_007326</name>
</gene>
<feature type="region of interest" description="Disordered" evidence="1">
    <location>
        <begin position="28"/>
        <end position="52"/>
    </location>
</feature>
<dbReference type="EMBL" id="JAGGLB010000037">
    <property type="protein sequence ID" value="MBP1995684.1"/>
    <property type="molecule type" value="Genomic_DNA"/>
</dbReference>
<feature type="chain" id="PRO_5047251420" evidence="2">
    <location>
        <begin position="27"/>
        <end position="402"/>
    </location>
</feature>